<dbReference type="PANTHER" id="PTHR43767:SF12">
    <property type="entry name" value="AMP-DEPENDENT SYNTHETASE AND LIGASE"/>
    <property type="match status" value="1"/>
</dbReference>
<organism evidence="2 3">
    <name type="scientific">Mycolicibacter algericus</name>
    <name type="common">Mycobacterium algericum</name>
    <dbReference type="NCBI Taxonomy" id="1288388"/>
    <lineage>
        <taxon>Bacteria</taxon>
        <taxon>Bacillati</taxon>
        <taxon>Actinomycetota</taxon>
        <taxon>Actinomycetes</taxon>
        <taxon>Mycobacteriales</taxon>
        <taxon>Mycobacteriaceae</taxon>
        <taxon>Mycolicibacter</taxon>
    </lineage>
</organism>
<sequence length="189" mass="20167">MTGIVEISRRRNPFPATGVIRDRNGVAHYQQLPTTLLDVLAEQAQRRPDTEAVVELGAGALTYRQVWQRAARVAGGLRADGLVRGDRVGLRYPAGLNWVLAFWGTLLAGGIPVAVNTRSAAPEVDFVLSDAGVRVDLAPGTALPDGKPYVVDGVEAGDIAALFYTSGTTGRPKGVPTTHECPESLIRRQ</sequence>
<gene>
    <name evidence="2" type="ORF">MALGJ_22120</name>
</gene>
<dbReference type="Pfam" id="PF00501">
    <property type="entry name" value="AMP-binding"/>
    <property type="match status" value="2"/>
</dbReference>
<protein>
    <recommendedName>
        <fullName evidence="1">AMP-dependent synthetase/ligase domain-containing protein</fullName>
    </recommendedName>
</protein>
<proteinExistence type="predicted"/>
<dbReference type="PANTHER" id="PTHR43767">
    <property type="entry name" value="LONG-CHAIN-FATTY-ACID--COA LIGASE"/>
    <property type="match status" value="1"/>
</dbReference>
<dbReference type="InterPro" id="IPR000873">
    <property type="entry name" value="AMP-dep_synth/lig_dom"/>
</dbReference>
<reference evidence="2 3" key="1">
    <citation type="journal article" date="2019" name="Emerg. Microbes Infect.">
        <title>Comprehensive subspecies identification of 175 nontuberculous mycobacteria species based on 7547 genomic profiles.</title>
        <authorList>
            <person name="Matsumoto Y."/>
            <person name="Kinjo T."/>
            <person name="Motooka D."/>
            <person name="Nabeya D."/>
            <person name="Jung N."/>
            <person name="Uechi K."/>
            <person name="Horii T."/>
            <person name="Iida T."/>
            <person name="Fujita J."/>
            <person name="Nakamura S."/>
        </authorList>
    </citation>
    <scope>NUCLEOTIDE SEQUENCE [LARGE SCALE GENOMIC DNA]</scope>
    <source>
        <strain evidence="2 3">JCM 30723</strain>
    </source>
</reference>
<dbReference type="SUPFAM" id="SSF56801">
    <property type="entry name" value="Acetyl-CoA synthetase-like"/>
    <property type="match status" value="1"/>
</dbReference>
<dbReference type="InterPro" id="IPR050237">
    <property type="entry name" value="ATP-dep_AMP-bd_enzyme"/>
</dbReference>
<feature type="domain" description="AMP-dependent synthetase/ligase" evidence="1">
    <location>
        <begin position="149"/>
        <end position="180"/>
    </location>
</feature>
<evidence type="ECO:0000313" key="2">
    <source>
        <dbReference type="EMBL" id="GFG85536.1"/>
    </source>
</evidence>
<evidence type="ECO:0000313" key="3">
    <source>
        <dbReference type="Proteomes" id="UP000465305"/>
    </source>
</evidence>
<evidence type="ECO:0000259" key="1">
    <source>
        <dbReference type="Pfam" id="PF00501"/>
    </source>
</evidence>
<dbReference type="Gene3D" id="3.40.50.980">
    <property type="match status" value="2"/>
</dbReference>
<dbReference type="InterPro" id="IPR020845">
    <property type="entry name" value="AMP-binding_CS"/>
</dbReference>
<comment type="caution">
    <text evidence="2">The sequence shown here is derived from an EMBL/GenBank/DDBJ whole genome shotgun (WGS) entry which is preliminary data.</text>
</comment>
<accession>A0A7I9YA35</accession>
<feature type="domain" description="AMP-dependent synthetase/ligase" evidence="1">
    <location>
        <begin position="41"/>
        <end position="137"/>
    </location>
</feature>
<name>A0A7I9YA35_MYCAL</name>
<dbReference type="Proteomes" id="UP000465305">
    <property type="component" value="Unassembled WGS sequence"/>
</dbReference>
<dbReference type="AlphaFoldDB" id="A0A7I9YA35"/>
<dbReference type="EMBL" id="BLKY01000001">
    <property type="protein sequence ID" value="GFG85536.1"/>
    <property type="molecule type" value="Genomic_DNA"/>
</dbReference>
<dbReference type="PROSITE" id="PS00455">
    <property type="entry name" value="AMP_BINDING"/>
    <property type="match status" value="1"/>
</dbReference>